<protein>
    <submittedName>
        <fullName evidence="1">Uncharacterized protein</fullName>
    </submittedName>
</protein>
<proteinExistence type="predicted"/>
<name>A0A9W8AWI5_9FUNG</name>
<accession>A0A9W8AWI5</accession>
<gene>
    <name evidence="1" type="ORF">H4R34_005428</name>
</gene>
<sequence>SRIDLLDDDFKAQNLASLSVLNDKFLATYPQQTDATPPLEESSPTILEASSNEPAAIILSPIAMSRFQVDLTATLVAAWGQVTYSSPISRPRKKVP</sequence>
<evidence type="ECO:0000313" key="1">
    <source>
        <dbReference type="EMBL" id="KAJ1972378.1"/>
    </source>
</evidence>
<feature type="non-terminal residue" evidence="1">
    <location>
        <position position="1"/>
    </location>
</feature>
<organism evidence="1 2">
    <name type="scientific">Dimargaris verticillata</name>
    <dbReference type="NCBI Taxonomy" id="2761393"/>
    <lineage>
        <taxon>Eukaryota</taxon>
        <taxon>Fungi</taxon>
        <taxon>Fungi incertae sedis</taxon>
        <taxon>Zoopagomycota</taxon>
        <taxon>Kickxellomycotina</taxon>
        <taxon>Dimargaritomycetes</taxon>
        <taxon>Dimargaritales</taxon>
        <taxon>Dimargaritaceae</taxon>
        <taxon>Dimargaris</taxon>
    </lineage>
</organism>
<dbReference type="AlphaFoldDB" id="A0A9W8AWI5"/>
<dbReference type="EMBL" id="JANBQB010001073">
    <property type="protein sequence ID" value="KAJ1972378.1"/>
    <property type="molecule type" value="Genomic_DNA"/>
</dbReference>
<comment type="caution">
    <text evidence="1">The sequence shown here is derived from an EMBL/GenBank/DDBJ whole genome shotgun (WGS) entry which is preliminary data.</text>
</comment>
<keyword evidence="2" id="KW-1185">Reference proteome</keyword>
<dbReference type="Proteomes" id="UP001151582">
    <property type="component" value="Unassembled WGS sequence"/>
</dbReference>
<evidence type="ECO:0000313" key="2">
    <source>
        <dbReference type="Proteomes" id="UP001151582"/>
    </source>
</evidence>
<reference evidence="1" key="1">
    <citation type="submission" date="2022-07" db="EMBL/GenBank/DDBJ databases">
        <title>Phylogenomic reconstructions and comparative analyses of Kickxellomycotina fungi.</title>
        <authorList>
            <person name="Reynolds N.K."/>
            <person name="Stajich J.E."/>
            <person name="Barry K."/>
            <person name="Grigoriev I.V."/>
            <person name="Crous P."/>
            <person name="Smith M.E."/>
        </authorList>
    </citation>
    <scope>NUCLEOTIDE SEQUENCE</scope>
    <source>
        <strain evidence="1">RSA 567</strain>
    </source>
</reference>